<keyword evidence="2" id="KW-1185">Reference proteome</keyword>
<dbReference type="AlphaFoldDB" id="A0A3S5CFU2"/>
<proteinExistence type="predicted"/>
<name>A0A3S5CFU2_9PLAT</name>
<evidence type="ECO:0000313" key="1">
    <source>
        <dbReference type="EMBL" id="VEL17670.1"/>
    </source>
</evidence>
<organism evidence="1 2">
    <name type="scientific">Protopolystoma xenopodis</name>
    <dbReference type="NCBI Taxonomy" id="117903"/>
    <lineage>
        <taxon>Eukaryota</taxon>
        <taxon>Metazoa</taxon>
        <taxon>Spiralia</taxon>
        <taxon>Lophotrochozoa</taxon>
        <taxon>Platyhelminthes</taxon>
        <taxon>Monogenea</taxon>
        <taxon>Polyopisthocotylea</taxon>
        <taxon>Polystomatidea</taxon>
        <taxon>Polystomatidae</taxon>
        <taxon>Protopolystoma</taxon>
    </lineage>
</organism>
<dbReference type="EMBL" id="CAAALY010033686">
    <property type="protein sequence ID" value="VEL17670.1"/>
    <property type="molecule type" value="Genomic_DNA"/>
</dbReference>
<comment type="caution">
    <text evidence="1">The sequence shown here is derived from an EMBL/GenBank/DDBJ whole genome shotgun (WGS) entry which is preliminary data.</text>
</comment>
<protein>
    <submittedName>
        <fullName evidence="1">Uncharacterized protein</fullName>
    </submittedName>
</protein>
<gene>
    <name evidence="1" type="ORF">PXEA_LOCUS11110</name>
</gene>
<evidence type="ECO:0000313" key="2">
    <source>
        <dbReference type="Proteomes" id="UP000784294"/>
    </source>
</evidence>
<accession>A0A3S5CFU2</accession>
<sequence>MRCPALRCDAMRCDATPVEARVRRLRVWALKSVGLGPISSPGPVRQGRRVCSTRWAECNRAIFMLHPLLAAPIDRREAVRADCARAHSRTAACSRTLTCRPCPRALAHAGQHTDAHGPAH</sequence>
<reference evidence="1" key="1">
    <citation type="submission" date="2018-11" db="EMBL/GenBank/DDBJ databases">
        <authorList>
            <consortium name="Pathogen Informatics"/>
        </authorList>
    </citation>
    <scope>NUCLEOTIDE SEQUENCE</scope>
</reference>
<dbReference type="Proteomes" id="UP000784294">
    <property type="component" value="Unassembled WGS sequence"/>
</dbReference>